<name>A0A8J2NSL5_9HEXA</name>
<evidence type="ECO:0000313" key="2">
    <source>
        <dbReference type="EMBL" id="CAG7724502.1"/>
    </source>
</evidence>
<keyword evidence="3" id="KW-1185">Reference proteome</keyword>
<feature type="non-terminal residue" evidence="2">
    <location>
        <position position="1"/>
    </location>
</feature>
<feature type="region of interest" description="Disordered" evidence="1">
    <location>
        <begin position="1"/>
        <end position="40"/>
    </location>
</feature>
<proteinExistence type="predicted"/>
<reference evidence="2" key="1">
    <citation type="submission" date="2021-06" db="EMBL/GenBank/DDBJ databases">
        <authorList>
            <person name="Hodson N. C."/>
            <person name="Mongue J. A."/>
            <person name="Jaron S. K."/>
        </authorList>
    </citation>
    <scope>NUCLEOTIDE SEQUENCE</scope>
</reference>
<feature type="compositionally biased region" description="Basic and acidic residues" evidence="1">
    <location>
        <begin position="10"/>
        <end position="19"/>
    </location>
</feature>
<evidence type="ECO:0000256" key="1">
    <source>
        <dbReference type="SAM" id="MobiDB-lite"/>
    </source>
</evidence>
<comment type="caution">
    <text evidence="2">The sequence shown here is derived from an EMBL/GenBank/DDBJ whole genome shotgun (WGS) entry which is preliminary data.</text>
</comment>
<accession>A0A8J2NSL5</accession>
<organism evidence="2 3">
    <name type="scientific">Allacma fusca</name>
    <dbReference type="NCBI Taxonomy" id="39272"/>
    <lineage>
        <taxon>Eukaryota</taxon>
        <taxon>Metazoa</taxon>
        <taxon>Ecdysozoa</taxon>
        <taxon>Arthropoda</taxon>
        <taxon>Hexapoda</taxon>
        <taxon>Collembola</taxon>
        <taxon>Symphypleona</taxon>
        <taxon>Sminthuridae</taxon>
        <taxon>Allacma</taxon>
    </lineage>
</organism>
<evidence type="ECO:0000313" key="3">
    <source>
        <dbReference type="Proteomes" id="UP000708208"/>
    </source>
</evidence>
<gene>
    <name evidence="2" type="ORF">AFUS01_LOCUS13518</name>
</gene>
<feature type="non-terminal residue" evidence="2">
    <location>
        <position position="40"/>
    </location>
</feature>
<dbReference type="EMBL" id="CAJVCH010110162">
    <property type="protein sequence ID" value="CAG7724502.1"/>
    <property type="molecule type" value="Genomic_DNA"/>
</dbReference>
<dbReference type="AlphaFoldDB" id="A0A8J2NSL5"/>
<dbReference type="Proteomes" id="UP000708208">
    <property type="component" value="Unassembled WGS sequence"/>
</dbReference>
<feature type="compositionally biased region" description="Basic and acidic residues" evidence="1">
    <location>
        <begin position="29"/>
        <end position="40"/>
    </location>
</feature>
<sequence>SSAESNFIDYPHDRVKRDEAYDDGNIDQKMLDGTEPPKHE</sequence>
<protein>
    <submittedName>
        <fullName evidence="2">Uncharacterized protein</fullName>
    </submittedName>
</protein>